<dbReference type="GO" id="GO:0005509">
    <property type="term" value="F:calcium ion binding"/>
    <property type="evidence" value="ECO:0007669"/>
    <property type="project" value="InterPro"/>
</dbReference>
<keyword evidence="2" id="KW-0812">Transmembrane</keyword>
<feature type="region of interest" description="Disordered" evidence="1">
    <location>
        <begin position="34"/>
        <end position="53"/>
    </location>
</feature>
<reference evidence="4" key="1">
    <citation type="journal article" date="2020" name="Nature">
        <title>Giant virus diversity and host interactions through global metagenomics.</title>
        <authorList>
            <person name="Schulz F."/>
            <person name="Roux S."/>
            <person name="Paez-Espino D."/>
            <person name="Jungbluth S."/>
            <person name="Walsh D.A."/>
            <person name="Denef V.J."/>
            <person name="McMahon K.D."/>
            <person name="Konstantinidis K.T."/>
            <person name="Eloe-Fadrosh E.A."/>
            <person name="Kyrpides N.C."/>
            <person name="Woyke T."/>
        </authorList>
    </citation>
    <scope>NUCLEOTIDE SEQUENCE</scope>
    <source>
        <strain evidence="4">GVMAG-M-3300022752-39</strain>
    </source>
</reference>
<feature type="transmembrane region" description="Helical" evidence="2">
    <location>
        <begin position="121"/>
        <end position="147"/>
    </location>
</feature>
<feature type="domain" description="EF-hand" evidence="3">
    <location>
        <begin position="170"/>
        <end position="195"/>
    </location>
</feature>
<protein>
    <recommendedName>
        <fullName evidence="3">EF-hand domain-containing protein</fullName>
    </recommendedName>
</protein>
<dbReference type="EMBL" id="MN739491">
    <property type="protein sequence ID" value="QHT08213.1"/>
    <property type="molecule type" value="Genomic_DNA"/>
</dbReference>
<feature type="compositionally biased region" description="Pro residues" evidence="1">
    <location>
        <begin position="34"/>
        <end position="48"/>
    </location>
</feature>
<proteinExistence type="predicted"/>
<dbReference type="AlphaFoldDB" id="A0A6C0CVG2"/>
<dbReference type="InterPro" id="IPR018247">
    <property type="entry name" value="EF_Hand_1_Ca_BS"/>
</dbReference>
<keyword evidence="2" id="KW-1133">Transmembrane helix</keyword>
<organism evidence="4">
    <name type="scientific">viral metagenome</name>
    <dbReference type="NCBI Taxonomy" id="1070528"/>
    <lineage>
        <taxon>unclassified sequences</taxon>
        <taxon>metagenomes</taxon>
        <taxon>organismal metagenomes</taxon>
    </lineage>
</organism>
<evidence type="ECO:0000256" key="1">
    <source>
        <dbReference type="SAM" id="MobiDB-lite"/>
    </source>
</evidence>
<evidence type="ECO:0000256" key="2">
    <source>
        <dbReference type="SAM" id="Phobius"/>
    </source>
</evidence>
<dbReference type="InterPro" id="IPR002048">
    <property type="entry name" value="EF_hand_dom"/>
</dbReference>
<evidence type="ECO:0000259" key="3">
    <source>
        <dbReference type="PROSITE" id="PS50222"/>
    </source>
</evidence>
<feature type="transmembrane region" description="Helical" evidence="2">
    <location>
        <begin position="77"/>
        <end position="101"/>
    </location>
</feature>
<accession>A0A6C0CVG2</accession>
<sequence length="216" mass="23623">MTVKTKTSRKNKSSIKNIIPTAAIVTPPAGVAPPPAGVATPPGNPFMPNPAAAAQSTPLPKNATIFQKIANFLHNNIMLVNSSQVFSGIMIIMMNLGSKYVTIELSKSSAEYLKLSVTRQIMIFVLAWMGSRNIYVALGLTAVLIILTDHLFNEESSFCIVPHEYRLLKDVIDTNKDGIVSKEELDNAMAILAKASKEKQMQQQKDALMNFQTSMK</sequence>
<dbReference type="PROSITE" id="PS50222">
    <property type="entry name" value="EF_HAND_2"/>
    <property type="match status" value="1"/>
</dbReference>
<name>A0A6C0CVG2_9ZZZZ</name>
<evidence type="ECO:0000313" key="4">
    <source>
        <dbReference type="EMBL" id="QHT08213.1"/>
    </source>
</evidence>
<dbReference type="PROSITE" id="PS00018">
    <property type="entry name" value="EF_HAND_1"/>
    <property type="match status" value="1"/>
</dbReference>
<keyword evidence="2" id="KW-0472">Membrane</keyword>